<dbReference type="Proteomes" id="UP000070224">
    <property type="component" value="Unassembled WGS sequence"/>
</dbReference>
<keyword evidence="2" id="KW-1185">Reference proteome</keyword>
<comment type="caution">
    <text evidence="1">The sequence shown here is derived from an EMBL/GenBank/DDBJ whole genome shotgun (WGS) entry which is preliminary data.</text>
</comment>
<dbReference type="PATRIC" id="fig|322095.3.peg.1701"/>
<reference evidence="2" key="1">
    <citation type="submission" date="2016-01" db="EMBL/GenBank/DDBJ databases">
        <authorList>
            <person name="Mitreva M."/>
            <person name="Pepin K.H."/>
            <person name="Mihindukulasuriya K.A."/>
            <person name="Fulton R."/>
            <person name="Fronick C."/>
            <person name="O'Laughlin M."/>
            <person name="Miner T."/>
            <person name="Herter B."/>
            <person name="Rosa B.A."/>
            <person name="Cordes M."/>
            <person name="Tomlinson C."/>
            <person name="Wollam A."/>
            <person name="Palsikar V.B."/>
            <person name="Mardis E.R."/>
            <person name="Wilson R.K."/>
        </authorList>
    </citation>
    <scope>NUCLEOTIDE SEQUENCE [LARGE SCALE GENOMIC DNA]</scope>
    <source>
        <strain evidence="2">KA00683</strain>
    </source>
</reference>
<evidence type="ECO:0000313" key="2">
    <source>
        <dbReference type="Proteomes" id="UP000070224"/>
    </source>
</evidence>
<organism evidence="1 2">
    <name type="scientific">Porphyromonas somerae</name>
    <dbReference type="NCBI Taxonomy" id="322095"/>
    <lineage>
        <taxon>Bacteria</taxon>
        <taxon>Pseudomonadati</taxon>
        <taxon>Bacteroidota</taxon>
        <taxon>Bacteroidia</taxon>
        <taxon>Bacteroidales</taxon>
        <taxon>Porphyromonadaceae</taxon>
        <taxon>Porphyromonas</taxon>
    </lineage>
</organism>
<sequence length="54" mass="6027">MSSASEGGRFTAFPISLPTQGNCAMYSLRRLEGRLVLLRRLIARSIRSLRTTSQ</sequence>
<name>A0A134B398_9PORP</name>
<gene>
    <name evidence="1" type="ORF">HMPREF3185_01725</name>
</gene>
<proteinExistence type="predicted"/>
<evidence type="ECO:0000313" key="1">
    <source>
        <dbReference type="EMBL" id="KXB74416.1"/>
    </source>
</evidence>
<dbReference type="AlphaFoldDB" id="A0A134B398"/>
<dbReference type="EMBL" id="LSDK01000123">
    <property type="protein sequence ID" value="KXB74416.1"/>
    <property type="molecule type" value="Genomic_DNA"/>
</dbReference>
<protein>
    <submittedName>
        <fullName evidence="1">Uncharacterized protein</fullName>
    </submittedName>
</protein>
<accession>A0A134B398</accession>